<accession>A0A2Z4PNU6</accession>
<dbReference type="Proteomes" id="UP000509371">
    <property type="component" value="Chromosome"/>
</dbReference>
<dbReference type="EMBL" id="CP016181">
    <property type="protein sequence ID" value="AWX99132.1"/>
    <property type="molecule type" value="Genomic_DNA"/>
</dbReference>
<dbReference type="OrthoDB" id="8374021at2"/>
<dbReference type="RefSeq" id="WP_112135649.1">
    <property type="nucleotide sequence ID" value="NZ_BAAAEF010000015.1"/>
</dbReference>
<evidence type="ECO:0000259" key="1">
    <source>
        <dbReference type="Pfam" id="PF13490"/>
    </source>
</evidence>
<feature type="domain" description="Putative zinc-finger" evidence="1">
    <location>
        <begin position="4"/>
        <end position="38"/>
    </location>
</feature>
<reference evidence="3 5" key="2">
    <citation type="submission" date="2020-06" db="EMBL/GenBank/DDBJ databases">
        <authorList>
            <person name="Voronona O.L."/>
            <person name="Aksenova E.I."/>
            <person name="Kunda M.S."/>
            <person name="Semenov A.N."/>
            <person name="Ryzhova N."/>
        </authorList>
    </citation>
    <scope>NUCLEOTIDE SEQUENCE [LARGE SCALE GENOMIC DNA]</scope>
    <source>
        <strain evidence="3 5">MPKMM3633</strain>
    </source>
</reference>
<dbReference type="AlphaFoldDB" id="A0A2Z4PNU6"/>
<dbReference type="KEGG" id="mpri:MP3633_0218"/>
<proteinExistence type="predicted"/>
<organism evidence="2 4">
    <name type="scientific">Marinomonas primoryensis</name>
    <dbReference type="NCBI Taxonomy" id="178399"/>
    <lineage>
        <taxon>Bacteria</taxon>
        <taxon>Pseudomonadati</taxon>
        <taxon>Pseudomonadota</taxon>
        <taxon>Gammaproteobacteria</taxon>
        <taxon>Oceanospirillales</taxon>
        <taxon>Oceanospirillaceae</taxon>
        <taxon>Marinomonas</taxon>
    </lineage>
</organism>
<evidence type="ECO:0000313" key="3">
    <source>
        <dbReference type="EMBL" id="QKK78956.1"/>
    </source>
</evidence>
<evidence type="ECO:0000313" key="4">
    <source>
        <dbReference type="Proteomes" id="UP000249898"/>
    </source>
</evidence>
<gene>
    <name evidence="2" type="ORF">A8139_03290</name>
    <name evidence="3" type="ORF">MP3633_0218</name>
</gene>
<protein>
    <submittedName>
        <fullName evidence="3">Zf-HC2 domain-containing protein</fullName>
    </submittedName>
</protein>
<dbReference type="InterPro" id="IPR027383">
    <property type="entry name" value="Znf_put"/>
</dbReference>
<reference evidence="2 4" key="1">
    <citation type="submission" date="2016-06" db="EMBL/GenBank/DDBJ databases">
        <title>The sequenced genome of the ice-adhering bacterium Marinomonas primoryensis, from Antarctica.</title>
        <authorList>
            <person name="Graham L."/>
            <person name="Vance T.D.R."/>
            <person name="Davies P.L."/>
        </authorList>
    </citation>
    <scope>NUCLEOTIDE SEQUENCE [LARGE SCALE GENOMIC DNA]</scope>
    <source>
        <strain evidence="2 4">AceL</strain>
    </source>
</reference>
<sequence length="63" mass="7351">MLNCKQATQMLSEKLDRPLSTKEKLSLGIHTSMCLPCRQFGKQMQELRFISKRYTKGENESEK</sequence>
<dbReference type="Proteomes" id="UP000249898">
    <property type="component" value="Chromosome"/>
</dbReference>
<evidence type="ECO:0000313" key="5">
    <source>
        <dbReference type="Proteomes" id="UP000509371"/>
    </source>
</evidence>
<dbReference type="Pfam" id="PF13490">
    <property type="entry name" value="zf-HC2"/>
    <property type="match status" value="1"/>
</dbReference>
<name>A0A2Z4PNU6_9GAMM</name>
<dbReference type="EMBL" id="CP054301">
    <property type="protein sequence ID" value="QKK78956.1"/>
    <property type="molecule type" value="Genomic_DNA"/>
</dbReference>
<evidence type="ECO:0000313" key="2">
    <source>
        <dbReference type="EMBL" id="AWX99132.1"/>
    </source>
</evidence>